<reference evidence="5" key="1">
    <citation type="submission" date="2020-03" db="EMBL/GenBank/DDBJ databases">
        <authorList>
            <person name="Guo F."/>
        </authorList>
    </citation>
    <scope>NUCLEOTIDE SEQUENCE</scope>
    <source>
        <strain evidence="5">JCM 30134</strain>
    </source>
</reference>
<dbReference type="AlphaFoldDB" id="A0A9E5JYJ4"/>
<dbReference type="SUPFAM" id="SSF56784">
    <property type="entry name" value="HAD-like"/>
    <property type="match status" value="1"/>
</dbReference>
<dbReference type="GO" id="GO:0008967">
    <property type="term" value="F:phosphoglycolate phosphatase activity"/>
    <property type="evidence" value="ECO:0007669"/>
    <property type="project" value="TreeGrafter"/>
</dbReference>
<protein>
    <submittedName>
        <fullName evidence="5">HAD-IA family hydrolase</fullName>
    </submittedName>
</protein>
<name>A0A9E5JYJ4_9GAMM</name>
<dbReference type="Gene3D" id="3.40.50.1000">
    <property type="entry name" value="HAD superfamily/HAD-like"/>
    <property type="match status" value="1"/>
</dbReference>
<dbReference type="SFLD" id="SFLDG01129">
    <property type="entry name" value="C1.5:_HAD__Beta-PGM__Phosphata"/>
    <property type="match status" value="1"/>
</dbReference>
<dbReference type="InterPro" id="IPR036412">
    <property type="entry name" value="HAD-like_sf"/>
</dbReference>
<dbReference type="RefSeq" id="WP_167181581.1">
    <property type="nucleotide sequence ID" value="NZ_JAAONZ010000002.1"/>
</dbReference>
<dbReference type="EMBL" id="JAAONZ010000002">
    <property type="protein sequence ID" value="NHO64487.1"/>
    <property type="molecule type" value="Genomic_DNA"/>
</dbReference>
<dbReference type="InterPro" id="IPR023198">
    <property type="entry name" value="PGP-like_dom2"/>
</dbReference>
<dbReference type="PANTHER" id="PTHR43434">
    <property type="entry name" value="PHOSPHOGLYCOLATE PHOSPHATASE"/>
    <property type="match status" value="1"/>
</dbReference>
<dbReference type="Proteomes" id="UP000787472">
    <property type="component" value="Unassembled WGS sequence"/>
</dbReference>
<keyword evidence="4" id="KW-0119">Carbohydrate metabolism</keyword>
<dbReference type="InterPro" id="IPR050155">
    <property type="entry name" value="HAD-like_hydrolase_sf"/>
</dbReference>
<dbReference type="NCBIfam" id="TIGR01549">
    <property type="entry name" value="HAD-SF-IA-v1"/>
    <property type="match status" value="1"/>
</dbReference>
<dbReference type="GO" id="GO:0006281">
    <property type="term" value="P:DNA repair"/>
    <property type="evidence" value="ECO:0007669"/>
    <property type="project" value="TreeGrafter"/>
</dbReference>
<evidence type="ECO:0000313" key="5">
    <source>
        <dbReference type="EMBL" id="NHO64487.1"/>
    </source>
</evidence>
<comment type="caution">
    <text evidence="5">The sequence shown here is derived from an EMBL/GenBank/DDBJ whole genome shotgun (WGS) entry which is preliminary data.</text>
</comment>
<dbReference type="Gene3D" id="1.10.150.240">
    <property type="entry name" value="Putative phosphatase, domain 2"/>
    <property type="match status" value="1"/>
</dbReference>
<evidence type="ECO:0000256" key="2">
    <source>
        <dbReference type="ARBA" id="ARBA00022801"/>
    </source>
</evidence>
<dbReference type="InterPro" id="IPR006439">
    <property type="entry name" value="HAD-SF_hydro_IA"/>
</dbReference>
<dbReference type="Pfam" id="PF13419">
    <property type="entry name" value="HAD_2"/>
    <property type="match status" value="1"/>
</dbReference>
<organism evidence="5 6">
    <name type="scientific">Pseudomaricurvus hydrocarbonicus</name>
    <dbReference type="NCBI Taxonomy" id="1470433"/>
    <lineage>
        <taxon>Bacteria</taxon>
        <taxon>Pseudomonadati</taxon>
        <taxon>Pseudomonadota</taxon>
        <taxon>Gammaproteobacteria</taxon>
        <taxon>Cellvibrionales</taxon>
        <taxon>Cellvibrionaceae</taxon>
        <taxon>Pseudomaricurvus</taxon>
    </lineage>
</organism>
<proteinExistence type="predicted"/>
<keyword evidence="2 5" id="KW-0378">Hydrolase</keyword>
<evidence type="ECO:0000313" key="6">
    <source>
        <dbReference type="Proteomes" id="UP000787472"/>
    </source>
</evidence>
<keyword evidence="3" id="KW-0460">Magnesium</keyword>
<dbReference type="SFLD" id="SFLDG01135">
    <property type="entry name" value="C1.5.6:_HAD__Beta-PGM__Phospha"/>
    <property type="match status" value="1"/>
</dbReference>
<dbReference type="GO" id="GO:0005829">
    <property type="term" value="C:cytosol"/>
    <property type="evidence" value="ECO:0007669"/>
    <property type="project" value="TreeGrafter"/>
</dbReference>
<sequence>MKKPIKAVVFDLDGTFLDTAPDFVYVLNKLREEEGLPPLDSTAIRNTVSHGARALVTLGFQLAEDDEGFEPLRLRLLDLYAEHLAVSSAPFDGIADLLTFLQDNQLAWGIATNKPELYTTPLLAALKLTPDCVICPDHVEQSKPHPESMYLAAELLKCQANEIIYVGDHARDIECGRQAGCPTIAAAYGYISHDDNIDDWQADHRVEHAREIIPIVKGYL</sequence>
<keyword evidence="6" id="KW-1185">Reference proteome</keyword>
<dbReference type="GO" id="GO:0046872">
    <property type="term" value="F:metal ion binding"/>
    <property type="evidence" value="ECO:0007669"/>
    <property type="project" value="UniProtKB-KW"/>
</dbReference>
<keyword evidence="1" id="KW-0479">Metal-binding</keyword>
<dbReference type="SFLD" id="SFLDS00003">
    <property type="entry name" value="Haloacid_Dehalogenase"/>
    <property type="match status" value="1"/>
</dbReference>
<evidence type="ECO:0000256" key="4">
    <source>
        <dbReference type="ARBA" id="ARBA00023277"/>
    </source>
</evidence>
<evidence type="ECO:0000256" key="1">
    <source>
        <dbReference type="ARBA" id="ARBA00022723"/>
    </source>
</evidence>
<gene>
    <name evidence="5" type="ORF">G8770_02870</name>
</gene>
<dbReference type="InterPro" id="IPR041492">
    <property type="entry name" value="HAD_2"/>
</dbReference>
<accession>A0A9E5JYJ4</accession>
<dbReference type="PANTHER" id="PTHR43434:SF23">
    <property type="entry name" value="PHOSPHOGLYCOLATE PHOSPHATASE"/>
    <property type="match status" value="1"/>
</dbReference>
<dbReference type="InterPro" id="IPR023214">
    <property type="entry name" value="HAD_sf"/>
</dbReference>
<evidence type="ECO:0000256" key="3">
    <source>
        <dbReference type="ARBA" id="ARBA00022842"/>
    </source>
</evidence>